<protein>
    <submittedName>
        <fullName evidence="2">Acyl-coenzyme A thioesterase 13 isoform X1</fullName>
    </submittedName>
</protein>
<name>A0A9W3FRU8_CAMBA</name>
<dbReference type="AlphaFoldDB" id="A0A9W3FRU8"/>
<evidence type="ECO:0000256" key="1">
    <source>
        <dbReference type="SAM" id="MobiDB-lite"/>
    </source>
</evidence>
<proteinExistence type="predicted"/>
<dbReference type="RefSeq" id="XP_045365521.1">
    <property type="nucleotide sequence ID" value="XM_045509565.1"/>
</dbReference>
<gene>
    <name evidence="2" type="primary">ACOT13</name>
</gene>
<feature type="region of interest" description="Disordered" evidence="1">
    <location>
        <begin position="60"/>
        <end position="86"/>
    </location>
</feature>
<dbReference type="CTD" id="55856"/>
<sequence>MGQHYALRRRPAPWRSHINRSARNALRSRRAILRLRSRRAGPGWPGRGAACVRGHKGARNVSARVAGERSGGRARGRIGRRRGPGRQQFLRPQCPCFCLRTSGLLCSSKNHSCVGPGIWRLVHDEM</sequence>
<reference evidence="2" key="1">
    <citation type="submission" date="2025-08" db="UniProtKB">
        <authorList>
            <consortium name="RefSeq"/>
        </authorList>
    </citation>
    <scope>IDENTIFICATION</scope>
    <source>
        <tissue evidence="2">Blood</tissue>
    </source>
</reference>
<organism evidence="2">
    <name type="scientific">Camelus bactrianus</name>
    <name type="common">Bactrian camel</name>
    <dbReference type="NCBI Taxonomy" id="9837"/>
    <lineage>
        <taxon>Eukaryota</taxon>
        <taxon>Metazoa</taxon>
        <taxon>Chordata</taxon>
        <taxon>Craniata</taxon>
        <taxon>Vertebrata</taxon>
        <taxon>Euteleostomi</taxon>
        <taxon>Mammalia</taxon>
        <taxon>Eutheria</taxon>
        <taxon>Laurasiatheria</taxon>
        <taxon>Artiodactyla</taxon>
        <taxon>Tylopoda</taxon>
        <taxon>Camelidae</taxon>
        <taxon>Camelus</taxon>
    </lineage>
</organism>
<feature type="compositionally biased region" description="Basic residues" evidence="1">
    <location>
        <begin position="72"/>
        <end position="84"/>
    </location>
</feature>
<evidence type="ECO:0000313" key="2">
    <source>
        <dbReference type="RefSeq" id="XP_045365521.1"/>
    </source>
</evidence>
<accession>A0A9W3FRU8</accession>